<sequence length="365" mass="41829">KEIKTESELFTKICETFVKEIEHFKFSWIGLVEKETFRVRPVAHAGFEEKYPYSVEIRWDESKYGMGPTGMAIKEKRPFIVNDIENDPGYSPWRKEALKRGYNSSAVFPLLHEREVVGILNIYSEKKDAFQGDEVEFLKEAALDIAIGIRSLRLEKELEKTVEELERTTEGIIWTIAKIVEAKDPYTSGHQRRVASLSRALAEEMNLPREQIKGVYMAATLHDIGKIYVPAEILTRPGRLTETEFGMIKTHPQYGYNMLKDVEFPWPLALAILQHHERLDGSGYPQGLSGEDIILEARILAVADVVEAMSSHRPYRPALGVDKALEEIETNKGKLYDPDVVDACVKLFMEKKFKFEHYLEDDPSC</sequence>
<feature type="domain" description="HD" evidence="1">
    <location>
        <begin position="187"/>
        <end position="309"/>
    </location>
</feature>
<dbReference type="AlphaFoldDB" id="A0A662DE98"/>
<dbReference type="PROSITE" id="PS51832">
    <property type="entry name" value="HD_GYP"/>
    <property type="match status" value="1"/>
</dbReference>
<dbReference type="Gene3D" id="1.10.3210.10">
    <property type="entry name" value="Hypothetical protein af1432"/>
    <property type="match status" value="1"/>
</dbReference>
<dbReference type="Pfam" id="PF13185">
    <property type="entry name" value="GAF_2"/>
    <property type="match status" value="1"/>
</dbReference>
<dbReference type="InterPro" id="IPR006674">
    <property type="entry name" value="HD_domain"/>
</dbReference>
<dbReference type="InterPro" id="IPR003018">
    <property type="entry name" value="GAF"/>
</dbReference>
<accession>A0A662DE98</accession>
<evidence type="ECO:0000259" key="2">
    <source>
        <dbReference type="PROSITE" id="PS51832"/>
    </source>
</evidence>
<dbReference type="InterPro" id="IPR003607">
    <property type="entry name" value="HD/PDEase_dom"/>
</dbReference>
<evidence type="ECO:0000313" key="4">
    <source>
        <dbReference type="Proteomes" id="UP000280417"/>
    </source>
</evidence>
<feature type="non-terminal residue" evidence="3">
    <location>
        <position position="1"/>
    </location>
</feature>
<evidence type="ECO:0000259" key="1">
    <source>
        <dbReference type="PROSITE" id="PS51831"/>
    </source>
</evidence>
<dbReference type="Gene3D" id="3.30.450.40">
    <property type="match status" value="1"/>
</dbReference>
<protein>
    <recommendedName>
        <fullName evidence="5">HD domain-containing protein</fullName>
    </recommendedName>
</protein>
<dbReference type="EMBL" id="QMQA01000058">
    <property type="protein sequence ID" value="RLE14144.1"/>
    <property type="molecule type" value="Genomic_DNA"/>
</dbReference>
<dbReference type="PANTHER" id="PTHR43155:SF2">
    <property type="entry name" value="CYCLIC DI-GMP PHOSPHODIESTERASE PA4108"/>
    <property type="match status" value="1"/>
</dbReference>
<dbReference type="SMART" id="SM00471">
    <property type="entry name" value="HDc"/>
    <property type="match status" value="1"/>
</dbReference>
<evidence type="ECO:0000313" key="3">
    <source>
        <dbReference type="EMBL" id="RLE14144.1"/>
    </source>
</evidence>
<dbReference type="InterPro" id="IPR037522">
    <property type="entry name" value="HD_GYP_dom"/>
</dbReference>
<dbReference type="InterPro" id="IPR029016">
    <property type="entry name" value="GAF-like_dom_sf"/>
</dbReference>
<dbReference type="CDD" id="cd00077">
    <property type="entry name" value="HDc"/>
    <property type="match status" value="1"/>
</dbReference>
<dbReference type="PANTHER" id="PTHR43155">
    <property type="entry name" value="CYCLIC DI-GMP PHOSPHODIESTERASE PA4108-RELATED"/>
    <property type="match status" value="1"/>
</dbReference>
<organism evidence="3 4">
    <name type="scientific">Aerophobetes bacterium</name>
    <dbReference type="NCBI Taxonomy" id="2030807"/>
    <lineage>
        <taxon>Bacteria</taxon>
        <taxon>Candidatus Aerophobota</taxon>
    </lineage>
</organism>
<dbReference type="SUPFAM" id="SSF55781">
    <property type="entry name" value="GAF domain-like"/>
    <property type="match status" value="1"/>
</dbReference>
<dbReference type="SUPFAM" id="SSF109604">
    <property type="entry name" value="HD-domain/PDEase-like"/>
    <property type="match status" value="1"/>
</dbReference>
<gene>
    <name evidence="3" type="ORF">DRJ04_02930</name>
</gene>
<reference evidence="3 4" key="1">
    <citation type="submission" date="2018-06" db="EMBL/GenBank/DDBJ databases">
        <title>Extensive metabolic versatility and redundancy in microbially diverse, dynamic hydrothermal sediments.</title>
        <authorList>
            <person name="Dombrowski N."/>
            <person name="Teske A."/>
            <person name="Baker B.J."/>
        </authorList>
    </citation>
    <scope>NUCLEOTIDE SEQUENCE [LARGE SCALE GENOMIC DNA]</scope>
    <source>
        <strain evidence="3">B3_G15</strain>
    </source>
</reference>
<dbReference type="SMART" id="SM00065">
    <property type="entry name" value="GAF"/>
    <property type="match status" value="1"/>
</dbReference>
<name>A0A662DE98_UNCAE</name>
<evidence type="ECO:0008006" key="5">
    <source>
        <dbReference type="Google" id="ProtNLM"/>
    </source>
</evidence>
<comment type="caution">
    <text evidence="3">The sequence shown here is derived from an EMBL/GenBank/DDBJ whole genome shotgun (WGS) entry which is preliminary data.</text>
</comment>
<dbReference type="PROSITE" id="PS51831">
    <property type="entry name" value="HD"/>
    <property type="match status" value="1"/>
</dbReference>
<proteinExistence type="predicted"/>
<dbReference type="Pfam" id="PF13487">
    <property type="entry name" value="HD_5"/>
    <property type="match status" value="1"/>
</dbReference>
<dbReference type="Proteomes" id="UP000280417">
    <property type="component" value="Unassembled WGS sequence"/>
</dbReference>
<feature type="domain" description="HD-GYP" evidence="2">
    <location>
        <begin position="165"/>
        <end position="360"/>
    </location>
</feature>